<dbReference type="SUPFAM" id="SSF53383">
    <property type="entry name" value="PLP-dependent transferases"/>
    <property type="match status" value="1"/>
</dbReference>
<dbReference type="EMBL" id="MNPJ01000021">
    <property type="protein sequence ID" value="OQS54191.1"/>
    <property type="molecule type" value="Genomic_DNA"/>
</dbReference>
<dbReference type="GO" id="GO:0004758">
    <property type="term" value="F:serine C-palmitoyltransferase activity"/>
    <property type="evidence" value="ECO:0007669"/>
    <property type="project" value="TreeGrafter"/>
</dbReference>
<comment type="cofactor">
    <cofactor evidence="1">
        <name>pyridoxal 5'-phosphate</name>
        <dbReference type="ChEBI" id="CHEBI:597326"/>
    </cofactor>
</comment>
<dbReference type="GO" id="GO:0046512">
    <property type="term" value="P:sphingosine biosynthetic process"/>
    <property type="evidence" value="ECO:0007669"/>
    <property type="project" value="TreeGrafter"/>
</dbReference>
<dbReference type="PANTHER" id="PTHR13693:SF3">
    <property type="entry name" value="LD36009P"/>
    <property type="match status" value="1"/>
</dbReference>
<dbReference type="Pfam" id="PF00155">
    <property type="entry name" value="Aminotran_1_2"/>
    <property type="match status" value="1"/>
</dbReference>
<evidence type="ECO:0000256" key="3">
    <source>
        <dbReference type="SAM" id="Phobius"/>
    </source>
</evidence>
<keyword evidence="3" id="KW-0812">Transmembrane</keyword>
<dbReference type="InterPro" id="IPR015421">
    <property type="entry name" value="PyrdxlP-dep_Trfase_major"/>
</dbReference>
<keyword evidence="2" id="KW-0808">Transferase</keyword>
<dbReference type="Gene3D" id="3.40.640.10">
    <property type="entry name" value="Type I PLP-dependent aspartate aminotransferase-like (Major domain)"/>
    <property type="match status" value="1"/>
</dbReference>
<dbReference type="InterPro" id="IPR015424">
    <property type="entry name" value="PyrdxlP-dep_Trfase"/>
</dbReference>
<dbReference type="Gene3D" id="3.90.1150.10">
    <property type="entry name" value="Aspartate Aminotransferase, domain 1"/>
    <property type="match status" value="1"/>
</dbReference>
<keyword evidence="6" id="KW-1185">Reference proteome</keyword>
<dbReference type="GO" id="GO:0030170">
    <property type="term" value="F:pyridoxal phosphate binding"/>
    <property type="evidence" value="ECO:0007669"/>
    <property type="project" value="InterPro"/>
</dbReference>
<reference evidence="5 6" key="1">
    <citation type="journal article" date="2017" name="Environ. Microbiol.">
        <title>Decay of the glycolytic pathway and adaptation to intranuclear parasitism within Enterocytozoonidae microsporidia.</title>
        <authorList>
            <person name="Wiredu Boakye D."/>
            <person name="Jaroenlak P."/>
            <person name="Prachumwat A."/>
            <person name="Williams T.A."/>
            <person name="Bateman K.S."/>
            <person name="Itsathitphaisarn O."/>
            <person name="Sritunyalucksana K."/>
            <person name="Paszkiewicz K.H."/>
            <person name="Moore K.A."/>
            <person name="Stentiford G.D."/>
            <person name="Williams B.A."/>
        </authorList>
    </citation>
    <scope>NUCLEOTIDE SEQUENCE [LARGE SCALE GENOMIC DNA]</scope>
    <source>
        <strain evidence="5 6">TH1</strain>
    </source>
</reference>
<dbReference type="AlphaFoldDB" id="A0A1W0E4P7"/>
<evidence type="ECO:0000256" key="1">
    <source>
        <dbReference type="ARBA" id="ARBA00001933"/>
    </source>
</evidence>
<evidence type="ECO:0000256" key="2">
    <source>
        <dbReference type="ARBA" id="ARBA00022679"/>
    </source>
</evidence>
<evidence type="ECO:0000313" key="5">
    <source>
        <dbReference type="EMBL" id="OQS54191.1"/>
    </source>
</evidence>
<feature type="transmembrane region" description="Helical" evidence="3">
    <location>
        <begin position="6"/>
        <end position="25"/>
    </location>
</feature>
<comment type="caution">
    <text evidence="5">The sequence shown here is derived from an EMBL/GenBank/DDBJ whole genome shotgun (WGS) entry which is preliminary data.</text>
</comment>
<dbReference type="VEuPathDB" id="MicrosporidiaDB:EHP00_834"/>
<dbReference type="GO" id="GO:0017059">
    <property type="term" value="C:serine palmitoyltransferase complex"/>
    <property type="evidence" value="ECO:0007669"/>
    <property type="project" value="TreeGrafter"/>
</dbReference>
<organism evidence="5 6">
    <name type="scientific">Ecytonucleospora hepatopenaei</name>
    <dbReference type="NCBI Taxonomy" id="646526"/>
    <lineage>
        <taxon>Eukaryota</taxon>
        <taxon>Fungi</taxon>
        <taxon>Fungi incertae sedis</taxon>
        <taxon>Microsporidia</taxon>
        <taxon>Enterocytozoonidae</taxon>
        <taxon>Ecytonucleospora</taxon>
    </lineage>
</organism>
<accession>A0A1W0E4P7</accession>
<feature type="domain" description="Aminotransferase class I/classII large" evidence="4">
    <location>
        <begin position="132"/>
        <end position="456"/>
    </location>
</feature>
<gene>
    <name evidence="5" type="primary">LCB2b</name>
    <name evidence="5" type="ORF">EHP00_834</name>
</gene>
<dbReference type="GO" id="GO:0046513">
    <property type="term" value="P:ceramide biosynthetic process"/>
    <property type="evidence" value="ECO:0007669"/>
    <property type="project" value="TreeGrafter"/>
</dbReference>
<dbReference type="PANTHER" id="PTHR13693">
    <property type="entry name" value="CLASS II AMINOTRANSFERASE/8-AMINO-7-OXONONANOATE SYNTHASE"/>
    <property type="match status" value="1"/>
</dbReference>
<dbReference type="InterPro" id="IPR050087">
    <property type="entry name" value="AON_synthase_class-II"/>
</dbReference>
<dbReference type="InterPro" id="IPR004839">
    <property type="entry name" value="Aminotransferase_I/II_large"/>
</dbReference>
<name>A0A1W0E4P7_9MICR</name>
<proteinExistence type="predicted"/>
<dbReference type="OrthoDB" id="65434at2759"/>
<dbReference type="InterPro" id="IPR015422">
    <property type="entry name" value="PyrdxlP-dep_Trfase_small"/>
</dbReference>
<evidence type="ECO:0000259" key="4">
    <source>
        <dbReference type="Pfam" id="PF00155"/>
    </source>
</evidence>
<protein>
    <submittedName>
        <fullName evidence="5">LCB2b</fullName>
    </submittedName>
</protein>
<dbReference type="STRING" id="646526.A0A1W0E4P7"/>
<dbReference type="GO" id="GO:0016020">
    <property type="term" value="C:membrane"/>
    <property type="evidence" value="ECO:0007669"/>
    <property type="project" value="GOC"/>
</dbReference>
<dbReference type="Proteomes" id="UP000192758">
    <property type="component" value="Unassembled WGS sequence"/>
</dbReference>
<sequence length="467" mass="53781">MIISYFKIINTYFAFAILIVLGHLSDQLSKIFHRKKYIKYFKQGQLYPLFTTFESFYVRRLYRKICDCWNRPINTAPKKDINVLERYSTDCNNTFKNTGNTIYALNFASYNYLGFADHNSFKSYEYFDELIDTNQDVVCSLPQYYYESDHIKKLELALQNFLGKESCILFQMGYGTNTLNLPLFVDNSLVFSDEKNHMSLINGLKFTKGTVVVYKHNNFKDLERKLKFHLAQGKPTTHRSWNKVFVVLEGLFSMEGTIPDLQKLIDLKKKYGFYIYLDEAHSFGCIGKTGRGVCELQNINTNEIDIIMGTFTKAFNGYGGFIAGSKQIIEFLRKESPFYRFGDSISPIVVRQVYINLMRLRENPQIVGDLKEKVKFMRKMLKARKFIVLGNDNSPIIPLLICNPGKIAEFSRLCLSRGLAMVVVGYPATPILEARTRICVSAAHTYEDIKKAVNIINIVGSLLGIKK</sequence>
<keyword evidence="3" id="KW-1133">Transmembrane helix</keyword>
<evidence type="ECO:0000313" key="6">
    <source>
        <dbReference type="Proteomes" id="UP000192758"/>
    </source>
</evidence>
<keyword evidence="3" id="KW-0472">Membrane</keyword>